<evidence type="ECO:0000259" key="2">
    <source>
        <dbReference type="Pfam" id="PF04230"/>
    </source>
</evidence>
<feature type="compositionally biased region" description="Basic and acidic residues" evidence="1">
    <location>
        <begin position="7"/>
        <end position="21"/>
    </location>
</feature>
<protein>
    <recommendedName>
        <fullName evidence="2">Polysaccharide pyruvyl transferase domain-containing protein</fullName>
    </recommendedName>
</protein>
<organism evidence="3 4">
    <name type="scientific">Kineosporia mesophila</name>
    <dbReference type="NCBI Taxonomy" id="566012"/>
    <lineage>
        <taxon>Bacteria</taxon>
        <taxon>Bacillati</taxon>
        <taxon>Actinomycetota</taxon>
        <taxon>Actinomycetes</taxon>
        <taxon>Kineosporiales</taxon>
        <taxon>Kineosporiaceae</taxon>
        <taxon>Kineosporia</taxon>
    </lineage>
</organism>
<reference evidence="4" key="1">
    <citation type="journal article" date="2019" name="Int. J. Syst. Evol. Microbiol.">
        <title>The Global Catalogue of Microorganisms (GCM) 10K type strain sequencing project: providing services to taxonomists for standard genome sequencing and annotation.</title>
        <authorList>
            <consortium name="The Broad Institute Genomics Platform"/>
            <consortium name="The Broad Institute Genome Sequencing Center for Infectious Disease"/>
            <person name="Wu L."/>
            <person name="Ma J."/>
        </authorList>
    </citation>
    <scope>NUCLEOTIDE SEQUENCE [LARGE SCALE GENOMIC DNA]</scope>
    <source>
        <strain evidence="4">JCM 16902</strain>
    </source>
</reference>
<evidence type="ECO:0000313" key="3">
    <source>
        <dbReference type="EMBL" id="GAA3626236.1"/>
    </source>
</evidence>
<proteinExistence type="predicted"/>
<name>A0ABP7A778_9ACTN</name>
<dbReference type="EMBL" id="BAAAZO010000009">
    <property type="protein sequence ID" value="GAA3626236.1"/>
    <property type="molecule type" value="Genomic_DNA"/>
</dbReference>
<evidence type="ECO:0000313" key="4">
    <source>
        <dbReference type="Proteomes" id="UP001501074"/>
    </source>
</evidence>
<dbReference type="RefSeq" id="WP_231484769.1">
    <property type="nucleotide sequence ID" value="NZ_BAAAZO010000009.1"/>
</dbReference>
<keyword evidence="4" id="KW-1185">Reference proteome</keyword>
<feature type="region of interest" description="Disordered" evidence="1">
    <location>
        <begin position="1"/>
        <end position="52"/>
    </location>
</feature>
<feature type="domain" description="Polysaccharide pyruvyl transferase" evidence="2">
    <location>
        <begin position="176"/>
        <end position="469"/>
    </location>
</feature>
<accession>A0ABP7A778</accession>
<gene>
    <name evidence="3" type="ORF">GCM10022223_49360</name>
</gene>
<dbReference type="InterPro" id="IPR007345">
    <property type="entry name" value="Polysacch_pyruvyl_Trfase"/>
</dbReference>
<evidence type="ECO:0000256" key="1">
    <source>
        <dbReference type="SAM" id="MobiDB-lite"/>
    </source>
</evidence>
<dbReference type="Proteomes" id="UP001501074">
    <property type="component" value="Unassembled WGS sequence"/>
</dbReference>
<sequence>MTARPGDVTKDDTISVQKDLDLTVSPDDPTSPVPTGIPRWGARPAELRKEGSFQEAARLAREELPEKPSAADHLEAGRSLAAVSDYDAANAHLLLASLDPRRAPDALAKLAEIAWVRHDHVRGREFALEGLELDPGRRGCRIQLRRNENSEATANALGDTTGMVAHAAFHADPHGNAGDLALVDSVRRGFDLEYEPKPRKGLAKSALKKPVSFPRWWDVHVHQLFDEQRLAQVNAGDGLVLGGGGLFLPDTAPNGNSGWQWNITDEMLRRITVPLVVWAVGYNTFEGQEFDGGRFGTSLRTLVERAGFVGLRNAGSVERVRALLPDALAEKVRWQPCPTTVISKLGGPAWEAEPHDRGETGPVLLNCAYDRSNRRFGDGYGEFLAGMRDWILSIRHRAEVRYAAHCVDDEIFVNDLRREHGLTLPVIPMYDMSVEEIHTTYRRAALVAGMRGHAGMVPFGCGTPIISLISHPKLTYFLADIGREEWGVPVNEPGLGRRLEELTDHLLDHRASVVDDIGQLQQRLFEVTLENLATVPEPLRVIPTR</sequence>
<comment type="caution">
    <text evidence="3">The sequence shown here is derived from an EMBL/GenBank/DDBJ whole genome shotgun (WGS) entry which is preliminary data.</text>
</comment>
<dbReference type="Pfam" id="PF04230">
    <property type="entry name" value="PS_pyruv_trans"/>
    <property type="match status" value="1"/>
</dbReference>